<organism evidence="1">
    <name type="scientific">Providencia alcalifaciens</name>
    <dbReference type="NCBI Taxonomy" id="126385"/>
    <lineage>
        <taxon>Bacteria</taxon>
        <taxon>Pseudomonadati</taxon>
        <taxon>Pseudomonadota</taxon>
        <taxon>Gammaproteobacteria</taxon>
        <taxon>Enterobacterales</taxon>
        <taxon>Morganellaceae</taxon>
        <taxon>Providencia</taxon>
    </lineage>
</organism>
<accession>H7C8H6</accession>
<dbReference type="EMBL" id="AB583184">
    <property type="protein sequence ID" value="BAL72693.1"/>
    <property type="molecule type" value="Genomic_DNA"/>
</dbReference>
<evidence type="ECO:0000313" key="1">
    <source>
        <dbReference type="EMBL" id="BAL72693.1"/>
    </source>
</evidence>
<sequence>MAVIPEEQVSNSYRLLRFWAVPSHRFTTRIASLGINALTISFVFLESNFKICDNSFWASGERAIPSTLILTLPNPL</sequence>
<proteinExistence type="predicted"/>
<reference evidence="1" key="1">
    <citation type="journal article" date="2012" name="Infect. Immun.">
        <title>Molecular Characterizations of Cytolethal Distending Toxin Produced by Providencia alcalifaciens Strains Isolated from Patients with Diarrhea.</title>
        <authorList>
            <person name="Shima A."/>
            <person name="Hinenoya A."/>
            <person name="Asakura M."/>
            <person name="Sugimoto N."/>
            <person name="Tsukamoto T."/>
            <person name="Ito H."/>
            <person name="Nagita A."/>
            <person name="Faruque S.M."/>
            <person name="Yamasaki S."/>
        </authorList>
    </citation>
    <scope>NUCLEOTIDE SEQUENCE</scope>
    <source>
        <strain evidence="1">AH-31</strain>
    </source>
</reference>
<protein>
    <submittedName>
        <fullName evidence="1">Uncharacterized protein</fullName>
    </submittedName>
</protein>
<dbReference type="AlphaFoldDB" id="H7C8H6"/>
<name>H7C8H6_9GAMM</name>